<gene>
    <name evidence="3" type="ORF">G5C51_25605</name>
</gene>
<keyword evidence="1" id="KW-0472">Membrane</keyword>
<feature type="transmembrane region" description="Helical" evidence="1">
    <location>
        <begin position="120"/>
        <end position="141"/>
    </location>
</feature>
<dbReference type="EMBL" id="JAAKZV010000133">
    <property type="protein sequence ID" value="NGN67270.1"/>
    <property type="molecule type" value="Genomic_DNA"/>
</dbReference>
<keyword evidence="1" id="KW-0812">Transmembrane</keyword>
<evidence type="ECO:0000256" key="1">
    <source>
        <dbReference type="SAM" id="Phobius"/>
    </source>
</evidence>
<dbReference type="RefSeq" id="WP_165240568.1">
    <property type="nucleotide sequence ID" value="NZ_JAAKZV010000133.1"/>
</dbReference>
<accession>A0A6G4U6A7</accession>
<keyword evidence="4" id="KW-1185">Reference proteome</keyword>
<evidence type="ECO:0000313" key="4">
    <source>
        <dbReference type="Proteomes" id="UP000481583"/>
    </source>
</evidence>
<evidence type="ECO:0000259" key="2">
    <source>
        <dbReference type="Pfam" id="PF12158"/>
    </source>
</evidence>
<feature type="domain" description="DUF3592" evidence="2">
    <location>
        <begin position="44"/>
        <end position="107"/>
    </location>
</feature>
<proteinExistence type="predicted"/>
<dbReference type="Pfam" id="PF12158">
    <property type="entry name" value="DUF3592"/>
    <property type="match status" value="1"/>
</dbReference>
<organism evidence="3 4">
    <name type="scientific">Streptomyces coryli</name>
    <dbReference type="NCBI Taxonomy" id="1128680"/>
    <lineage>
        <taxon>Bacteria</taxon>
        <taxon>Bacillati</taxon>
        <taxon>Actinomycetota</taxon>
        <taxon>Actinomycetes</taxon>
        <taxon>Kitasatosporales</taxon>
        <taxon>Streptomycetaceae</taxon>
        <taxon>Streptomyces</taxon>
    </lineage>
</organism>
<reference evidence="3 4" key="1">
    <citation type="submission" date="2020-02" db="EMBL/GenBank/DDBJ databases">
        <title>Whole-genome analyses of novel actinobacteria.</title>
        <authorList>
            <person name="Sahin N."/>
        </authorList>
    </citation>
    <scope>NUCLEOTIDE SEQUENCE [LARGE SCALE GENOMIC DNA]</scope>
    <source>
        <strain evidence="3 4">A7024</strain>
    </source>
</reference>
<sequence length="142" mass="15361">MDAGTVIPIALPLGFMIIPALVAYAFAKDVRRKKHIMRHGLTAPGQCLRRRQRTVSSGGSSSREVWHDFGFTDARGQWVQFREQANMSVKEGTPVTVHYLPEDPAGSATTDRSGLRGSQALVVVLSCVSMAAAVVLVVTLLL</sequence>
<dbReference type="InterPro" id="IPR021994">
    <property type="entry name" value="DUF3592"/>
</dbReference>
<keyword evidence="1" id="KW-1133">Transmembrane helix</keyword>
<dbReference type="AlphaFoldDB" id="A0A6G4U6A7"/>
<feature type="transmembrane region" description="Helical" evidence="1">
    <location>
        <begin position="6"/>
        <end position="27"/>
    </location>
</feature>
<name>A0A6G4U6A7_9ACTN</name>
<dbReference type="Proteomes" id="UP000481583">
    <property type="component" value="Unassembled WGS sequence"/>
</dbReference>
<comment type="caution">
    <text evidence="3">The sequence shown here is derived from an EMBL/GenBank/DDBJ whole genome shotgun (WGS) entry which is preliminary data.</text>
</comment>
<protein>
    <submittedName>
        <fullName evidence="3">DUF3592 domain-containing protein</fullName>
    </submittedName>
</protein>
<evidence type="ECO:0000313" key="3">
    <source>
        <dbReference type="EMBL" id="NGN67270.1"/>
    </source>
</evidence>